<dbReference type="CDD" id="cd08010">
    <property type="entry name" value="MltG_like"/>
    <property type="match status" value="1"/>
</dbReference>
<feature type="region of interest" description="Disordered" evidence="8">
    <location>
        <begin position="1"/>
        <end position="81"/>
    </location>
</feature>
<comment type="similarity">
    <text evidence="7">Belongs to the transglycosylase MltG family.</text>
</comment>
<evidence type="ECO:0000256" key="3">
    <source>
        <dbReference type="ARBA" id="ARBA00022989"/>
    </source>
</evidence>
<sequence>MSDREGSAATPENTPDLFGALPDPQVQVPRPTQPAPVPGSRRAAREAGQQAETTAPAAPAETATRELPTKGAAGAGPEHHDDVHSTLAALFHHERDHSVPAKPGRRRRGCLTALIIVFVLIGGIAAGGLWVWNTYGAQISETMGWGPSKDFEAGQATGQALVTINKGDTGKQVSDALYQAGVTKTQDVFYTMLVKDGTASTFYPGVYRLQTKMTAAAALRALNDPKNKMENSALIPEGYTVTDTIAKIAKSVDVPLADLQAAVQNPADYGVTAPSLEGWLFPALYEFPPGATAKDIVSTLVKRTRDSLAAAGVPAADEERILTIASIVQREARAEADFYKVSRVIANRLDQGMKLQMDSTAQYGYGELHSGSVSTSDQAQNDDNPWNTYVIDGLPKTPIANPGDKAIDAAMHPAAGPWLYFVTVNLDTGETVFSTTYAEHEAAVAQWQTWCKAHPDSGC</sequence>
<dbReference type="EC" id="4.2.2.29" evidence="7"/>
<evidence type="ECO:0000313" key="10">
    <source>
        <dbReference type="Proteomes" id="UP001500731"/>
    </source>
</evidence>
<evidence type="ECO:0000256" key="8">
    <source>
        <dbReference type="SAM" id="MobiDB-lite"/>
    </source>
</evidence>
<feature type="transmembrane region" description="Helical" evidence="7">
    <location>
        <begin position="111"/>
        <end position="132"/>
    </location>
</feature>
<comment type="catalytic activity">
    <reaction evidence="7">
        <text>a peptidoglycan chain = a peptidoglycan chain with N-acetyl-1,6-anhydromuramyl-[peptide] at the reducing end + a peptidoglycan chain with N-acetylglucosamine at the non-reducing end.</text>
        <dbReference type="EC" id="4.2.2.29"/>
    </reaction>
</comment>
<comment type="function">
    <text evidence="7">Functions as a peptidoglycan terminase that cleaves nascent peptidoglycan strands endolytically to terminate their elongation.</text>
</comment>
<evidence type="ECO:0000256" key="7">
    <source>
        <dbReference type="HAMAP-Rule" id="MF_02065"/>
    </source>
</evidence>
<keyword evidence="10" id="KW-1185">Reference proteome</keyword>
<name>A0ABP8P8T1_9MICO</name>
<dbReference type="NCBIfam" id="TIGR00247">
    <property type="entry name" value="endolytic transglycosylase MltG"/>
    <property type="match status" value="1"/>
</dbReference>
<dbReference type="InterPro" id="IPR003770">
    <property type="entry name" value="MLTG-like"/>
</dbReference>
<evidence type="ECO:0000256" key="2">
    <source>
        <dbReference type="ARBA" id="ARBA00022692"/>
    </source>
</evidence>
<evidence type="ECO:0000256" key="4">
    <source>
        <dbReference type="ARBA" id="ARBA00023136"/>
    </source>
</evidence>
<gene>
    <name evidence="7 9" type="primary">mltG</name>
    <name evidence="9" type="ORF">GCM10023171_12130</name>
</gene>
<keyword evidence="3 7" id="KW-1133">Transmembrane helix</keyword>
<evidence type="ECO:0000256" key="1">
    <source>
        <dbReference type="ARBA" id="ARBA00022475"/>
    </source>
</evidence>
<keyword evidence="4 7" id="KW-0472">Membrane</keyword>
<keyword evidence="5 7" id="KW-0456">Lyase</keyword>
<evidence type="ECO:0000256" key="5">
    <source>
        <dbReference type="ARBA" id="ARBA00023239"/>
    </source>
</evidence>
<evidence type="ECO:0000313" key="9">
    <source>
        <dbReference type="EMBL" id="GAA4482340.1"/>
    </source>
</evidence>
<keyword evidence="2 7" id="KW-0812">Transmembrane</keyword>
<keyword evidence="1 7" id="KW-1003">Cell membrane</keyword>
<feature type="compositionally biased region" description="Low complexity" evidence="8">
    <location>
        <begin position="46"/>
        <end position="62"/>
    </location>
</feature>
<reference evidence="10" key="1">
    <citation type="journal article" date="2019" name="Int. J. Syst. Evol. Microbiol.">
        <title>The Global Catalogue of Microorganisms (GCM) 10K type strain sequencing project: providing services to taxonomists for standard genome sequencing and annotation.</title>
        <authorList>
            <consortium name="The Broad Institute Genomics Platform"/>
            <consortium name="The Broad Institute Genome Sequencing Center for Infectious Disease"/>
            <person name="Wu L."/>
            <person name="Ma J."/>
        </authorList>
    </citation>
    <scope>NUCLEOTIDE SEQUENCE [LARGE SCALE GENOMIC DNA]</scope>
    <source>
        <strain evidence="10">JCM 17839</strain>
    </source>
</reference>
<dbReference type="Pfam" id="PF02618">
    <property type="entry name" value="YceG"/>
    <property type="match status" value="1"/>
</dbReference>
<dbReference type="Gene3D" id="3.30.1490.480">
    <property type="entry name" value="Endolytic murein transglycosylase"/>
    <property type="match status" value="1"/>
</dbReference>
<evidence type="ECO:0000256" key="6">
    <source>
        <dbReference type="ARBA" id="ARBA00023316"/>
    </source>
</evidence>
<dbReference type="RefSeq" id="WP_345185331.1">
    <property type="nucleotide sequence ID" value="NZ_BAABGP010000008.1"/>
</dbReference>
<dbReference type="PANTHER" id="PTHR30518">
    <property type="entry name" value="ENDOLYTIC MUREIN TRANSGLYCOSYLASE"/>
    <property type="match status" value="1"/>
</dbReference>
<protein>
    <recommendedName>
        <fullName evidence="7">Endolytic murein transglycosylase</fullName>
        <ecNumber evidence="7">4.2.2.29</ecNumber>
    </recommendedName>
    <alternativeName>
        <fullName evidence="7">Peptidoglycan lytic transglycosylase</fullName>
    </alternativeName>
    <alternativeName>
        <fullName evidence="7">Peptidoglycan polymerization terminase</fullName>
    </alternativeName>
</protein>
<dbReference type="EMBL" id="BAABGP010000008">
    <property type="protein sequence ID" value="GAA4482340.1"/>
    <property type="molecule type" value="Genomic_DNA"/>
</dbReference>
<feature type="site" description="Important for catalytic activity" evidence="7">
    <location>
        <position position="331"/>
    </location>
</feature>
<dbReference type="HAMAP" id="MF_02065">
    <property type="entry name" value="MltG"/>
    <property type="match status" value="1"/>
</dbReference>
<comment type="subcellular location">
    <subcellularLocation>
        <location evidence="7">Cell membrane</location>
        <topology evidence="7">Single-pass membrane protein</topology>
    </subcellularLocation>
</comment>
<comment type="caution">
    <text evidence="9">The sequence shown here is derived from an EMBL/GenBank/DDBJ whole genome shotgun (WGS) entry which is preliminary data.</text>
</comment>
<dbReference type="Gene3D" id="3.30.160.60">
    <property type="entry name" value="Classic Zinc Finger"/>
    <property type="match status" value="1"/>
</dbReference>
<accession>A0ABP8P8T1</accession>
<dbReference type="Proteomes" id="UP001500731">
    <property type="component" value="Unassembled WGS sequence"/>
</dbReference>
<organism evidence="9 10">
    <name type="scientific">Microbacterium panaciterrae</name>
    <dbReference type="NCBI Taxonomy" id="985759"/>
    <lineage>
        <taxon>Bacteria</taxon>
        <taxon>Bacillati</taxon>
        <taxon>Actinomycetota</taxon>
        <taxon>Actinomycetes</taxon>
        <taxon>Micrococcales</taxon>
        <taxon>Microbacteriaceae</taxon>
        <taxon>Microbacterium</taxon>
    </lineage>
</organism>
<proteinExistence type="inferred from homology"/>
<dbReference type="PANTHER" id="PTHR30518:SF2">
    <property type="entry name" value="ENDOLYTIC MUREIN TRANSGLYCOSYLASE"/>
    <property type="match status" value="1"/>
</dbReference>
<keyword evidence="6 7" id="KW-0961">Cell wall biogenesis/degradation</keyword>